<evidence type="ECO:0000256" key="1">
    <source>
        <dbReference type="ARBA" id="ARBA00004046"/>
    </source>
</evidence>
<dbReference type="GO" id="GO:0030687">
    <property type="term" value="C:preribosome, large subunit precursor"/>
    <property type="evidence" value="ECO:0007669"/>
    <property type="project" value="TreeGrafter"/>
</dbReference>
<dbReference type="CDD" id="cd05796">
    <property type="entry name" value="Ribosomal_P0_like"/>
    <property type="match status" value="1"/>
</dbReference>
<dbReference type="FunFam" id="3.90.105.20:FF:000003">
    <property type="entry name" value="Ribosome assembly factor mrt4"/>
    <property type="match status" value="1"/>
</dbReference>
<dbReference type="PANTHER" id="PTHR45841">
    <property type="entry name" value="MRNA TURNOVER PROTEIN 4 MRTO4"/>
    <property type="match status" value="1"/>
</dbReference>
<protein>
    <recommendedName>
        <fullName evidence="4 7">Ribosome assembly factor mrt4</fullName>
    </recommendedName>
</protein>
<dbReference type="InterPro" id="IPR051742">
    <property type="entry name" value="Ribosome_Assembly_uL10"/>
</dbReference>
<dbReference type="InterPro" id="IPR033867">
    <property type="entry name" value="Mrt4"/>
</dbReference>
<dbReference type="InterPro" id="IPR040637">
    <property type="entry name" value="Ribosomal_uL10-like_insert"/>
</dbReference>
<accession>A0A167CYL2</accession>
<dbReference type="RefSeq" id="XP_018734739.1">
    <property type="nucleotide sequence ID" value="XM_018882230.1"/>
</dbReference>
<evidence type="ECO:0000313" key="10">
    <source>
        <dbReference type="Proteomes" id="UP000189580"/>
    </source>
</evidence>
<sequence>MRNTFLKTIRQDWKGSKILFGRTRVMQKALGRTPEEEHRENLAQLTKHMSGDVGLLMTDEEPQVVRDYFESFVKSDFARAGIVAPLTFTIPAGIVYSRGGQIPAEDDVPLAHSLESTIRSLGVPTQLKAGKVVLSGDHTVCTEGQVLDGKQTRLLKQFGIACSEFKIVLVAYYDREASEVQTE</sequence>
<dbReference type="GO" id="GO:0006364">
    <property type="term" value="P:rRNA processing"/>
    <property type="evidence" value="ECO:0007669"/>
    <property type="project" value="TreeGrafter"/>
</dbReference>
<dbReference type="InterPro" id="IPR043164">
    <property type="entry name" value="Ribosomal_uL10-like_insert_sf"/>
</dbReference>
<evidence type="ECO:0000256" key="6">
    <source>
        <dbReference type="ARBA" id="ARBA00023242"/>
    </source>
</evidence>
<dbReference type="GO" id="GO:0000027">
    <property type="term" value="P:ribosomal large subunit assembly"/>
    <property type="evidence" value="ECO:0007669"/>
    <property type="project" value="InterPro"/>
</dbReference>
<dbReference type="EMBL" id="CP014501">
    <property type="protein sequence ID" value="ANB12262.1"/>
    <property type="molecule type" value="Genomic_DNA"/>
</dbReference>
<dbReference type="Gene3D" id="3.90.105.20">
    <property type="match status" value="1"/>
</dbReference>
<keyword evidence="6 7" id="KW-0539">Nucleus</keyword>
<dbReference type="GO" id="GO:0005737">
    <property type="term" value="C:cytoplasm"/>
    <property type="evidence" value="ECO:0007669"/>
    <property type="project" value="UniProtKB-SubCell"/>
</dbReference>
<dbReference type="Pfam" id="PF17777">
    <property type="entry name" value="RL10P_insert"/>
    <property type="match status" value="1"/>
</dbReference>
<name>A0A167CYL2_9ASCO</name>
<dbReference type="GO" id="GO:0005730">
    <property type="term" value="C:nucleolus"/>
    <property type="evidence" value="ECO:0007669"/>
    <property type="project" value="UniProtKB-SubCell"/>
</dbReference>
<keyword evidence="10" id="KW-1185">Reference proteome</keyword>
<dbReference type="AlphaFoldDB" id="A0A167CYL2"/>
<evidence type="ECO:0000256" key="4">
    <source>
        <dbReference type="ARBA" id="ARBA00015359"/>
    </source>
</evidence>
<comment type="subcellular location">
    <subcellularLocation>
        <location evidence="7">Cytoplasm</location>
    </subcellularLocation>
    <subcellularLocation>
        <location evidence="7">Nucleus</location>
        <location evidence="7">Nucleolus</location>
    </subcellularLocation>
</comment>
<gene>
    <name evidence="9" type="primary">MRT4</name>
    <name evidence="9" type="ORF">AWJ20_511</name>
</gene>
<proteinExistence type="inferred from homology"/>
<dbReference type="FunFam" id="3.30.70.1730:FF:000005">
    <property type="entry name" value="Ribosome assembly factor mrt4"/>
    <property type="match status" value="1"/>
</dbReference>
<feature type="domain" description="Large ribosomal subunit protein uL10-like insertion" evidence="8">
    <location>
        <begin position="78"/>
        <end position="160"/>
    </location>
</feature>
<comment type="similarity">
    <text evidence="2 7">Belongs to the universal ribosomal protein uL10 family.</text>
</comment>
<evidence type="ECO:0000256" key="2">
    <source>
        <dbReference type="ARBA" id="ARBA00008889"/>
    </source>
</evidence>
<keyword evidence="5 7" id="KW-0963">Cytoplasm</keyword>
<reference evidence="9 10" key="1">
    <citation type="submission" date="2016-02" db="EMBL/GenBank/DDBJ databases">
        <title>Complete genome sequence and transcriptome regulation of the pentose utilising yeast Sugiyamaella lignohabitans.</title>
        <authorList>
            <person name="Bellasio M."/>
            <person name="Peymann A."/>
            <person name="Valli M."/>
            <person name="Sipitzky M."/>
            <person name="Graf A."/>
            <person name="Sauer M."/>
            <person name="Marx H."/>
            <person name="Mattanovich D."/>
        </authorList>
    </citation>
    <scope>NUCLEOTIDE SEQUENCE [LARGE SCALE GENOMIC DNA]</scope>
    <source>
        <strain evidence="9 10">CBS 10342</strain>
    </source>
</reference>
<evidence type="ECO:0000313" key="9">
    <source>
        <dbReference type="EMBL" id="ANB12262.1"/>
    </source>
</evidence>
<dbReference type="GO" id="GO:0003723">
    <property type="term" value="F:RNA binding"/>
    <property type="evidence" value="ECO:0007669"/>
    <property type="project" value="TreeGrafter"/>
</dbReference>
<dbReference type="Gene3D" id="3.30.70.1730">
    <property type="match status" value="1"/>
</dbReference>
<dbReference type="Pfam" id="PF00466">
    <property type="entry name" value="Ribosomal_L10"/>
    <property type="match status" value="1"/>
</dbReference>
<dbReference type="GO" id="GO:0000956">
    <property type="term" value="P:nuclear-transcribed mRNA catabolic process"/>
    <property type="evidence" value="ECO:0007669"/>
    <property type="project" value="TreeGrafter"/>
</dbReference>
<comment type="function">
    <text evidence="1 7">Component of the ribosome assembly machinery. Nuclear paralog of the ribosomal protein P0, it binds pre-60S subunits at an early stage of assembly in the nucleolus, and is replaced by P0 in cytoplasmic pre-60S subunits and mature 80S ribosomes.</text>
</comment>
<dbReference type="GeneID" id="30037316"/>
<dbReference type="KEGG" id="slb:AWJ20_511"/>
<evidence type="ECO:0000259" key="8">
    <source>
        <dbReference type="Pfam" id="PF17777"/>
    </source>
</evidence>
<evidence type="ECO:0000256" key="5">
    <source>
        <dbReference type="ARBA" id="ARBA00022490"/>
    </source>
</evidence>
<comment type="subunit">
    <text evidence="3 7">Associates with the pre-60S ribosomal particle.</text>
</comment>
<dbReference type="InterPro" id="IPR043141">
    <property type="entry name" value="Ribosomal_uL10-like_sf"/>
</dbReference>
<dbReference type="PANTHER" id="PTHR45841:SF1">
    <property type="entry name" value="MRNA TURNOVER PROTEIN 4 HOMOLOG"/>
    <property type="match status" value="1"/>
</dbReference>
<dbReference type="Proteomes" id="UP000189580">
    <property type="component" value="Chromosome a"/>
</dbReference>
<evidence type="ECO:0000256" key="7">
    <source>
        <dbReference type="RuleBase" id="RU364039"/>
    </source>
</evidence>
<dbReference type="InterPro" id="IPR001790">
    <property type="entry name" value="Ribosomal_uL10"/>
</dbReference>
<dbReference type="OrthoDB" id="10262308at2759"/>
<keyword evidence="7" id="KW-0690">Ribosome biogenesis</keyword>
<evidence type="ECO:0000256" key="3">
    <source>
        <dbReference type="ARBA" id="ARBA00011117"/>
    </source>
</evidence>
<organism evidence="9 10">
    <name type="scientific">Sugiyamaella lignohabitans</name>
    <dbReference type="NCBI Taxonomy" id="796027"/>
    <lineage>
        <taxon>Eukaryota</taxon>
        <taxon>Fungi</taxon>
        <taxon>Dikarya</taxon>
        <taxon>Ascomycota</taxon>
        <taxon>Saccharomycotina</taxon>
        <taxon>Dipodascomycetes</taxon>
        <taxon>Dipodascales</taxon>
        <taxon>Trichomonascaceae</taxon>
        <taxon>Sugiyamaella</taxon>
    </lineage>
</organism>